<keyword evidence="3" id="KW-1185">Reference proteome</keyword>
<protein>
    <submittedName>
        <fullName evidence="2">Uncharacterized protein</fullName>
    </submittedName>
</protein>
<feature type="region of interest" description="Disordered" evidence="1">
    <location>
        <begin position="699"/>
        <end position="721"/>
    </location>
</feature>
<name>S9THN2_9TRYP</name>
<feature type="region of interest" description="Disordered" evidence="1">
    <location>
        <begin position="414"/>
        <end position="444"/>
    </location>
</feature>
<feature type="region of interest" description="Disordered" evidence="1">
    <location>
        <begin position="1"/>
        <end position="20"/>
    </location>
</feature>
<dbReference type="AlphaFoldDB" id="S9THN2"/>
<reference evidence="2 3" key="1">
    <citation type="journal article" date="2013" name="PLoS ONE">
        <title>Predicting the Proteins of Angomonas deanei, Strigomonas culicis and Their Respective Endosymbionts Reveals New Aspects of the Trypanosomatidae Family.</title>
        <authorList>
            <person name="Motta M.C."/>
            <person name="Martins A.C."/>
            <person name="de Souza S.S."/>
            <person name="Catta-Preta C.M."/>
            <person name="Silva R."/>
            <person name="Klein C.C."/>
            <person name="de Almeida L.G."/>
            <person name="de Lima Cunha O."/>
            <person name="Ciapina L.P."/>
            <person name="Brocchi M."/>
            <person name="Colabardini A.C."/>
            <person name="de Araujo Lima B."/>
            <person name="Machado C.R."/>
            <person name="de Almeida Soares C.M."/>
            <person name="Probst C.M."/>
            <person name="de Menezes C.B."/>
            <person name="Thompson C.E."/>
            <person name="Bartholomeu D.C."/>
            <person name="Gradia D.F."/>
            <person name="Pavoni D.P."/>
            <person name="Grisard E.C."/>
            <person name="Fantinatti-Garboggini F."/>
            <person name="Marchini F.K."/>
            <person name="Rodrigues-Luiz G.F."/>
            <person name="Wagner G."/>
            <person name="Goldman G.H."/>
            <person name="Fietto J.L."/>
            <person name="Elias M.C."/>
            <person name="Goldman M.H."/>
            <person name="Sagot M.F."/>
            <person name="Pereira M."/>
            <person name="Stoco P.H."/>
            <person name="de Mendonca-Neto R.P."/>
            <person name="Teixeira S.M."/>
            <person name="Maciel T.E."/>
            <person name="de Oliveira Mendes T.A."/>
            <person name="Urmenyi T.P."/>
            <person name="de Souza W."/>
            <person name="Schenkman S."/>
            <person name="de Vasconcelos A.T."/>
        </authorList>
    </citation>
    <scope>NUCLEOTIDE SEQUENCE [LARGE SCALE GENOMIC DNA]</scope>
</reference>
<feature type="region of interest" description="Disordered" evidence="1">
    <location>
        <begin position="634"/>
        <end position="669"/>
    </location>
</feature>
<dbReference type="Proteomes" id="UP000015354">
    <property type="component" value="Unassembled WGS sequence"/>
</dbReference>
<comment type="caution">
    <text evidence="2">The sequence shown here is derived from an EMBL/GenBank/DDBJ whole genome shotgun (WGS) entry which is preliminary data.</text>
</comment>
<proteinExistence type="predicted"/>
<dbReference type="EMBL" id="ATMH01011201">
    <property type="protein sequence ID" value="EPY16419.1"/>
    <property type="molecule type" value="Genomic_DNA"/>
</dbReference>
<evidence type="ECO:0000256" key="1">
    <source>
        <dbReference type="SAM" id="MobiDB-lite"/>
    </source>
</evidence>
<gene>
    <name evidence="2" type="ORF">STCU_11288</name>
</gene>
<evidence type="ECO:0000313" key="2">
    <source>
        <dbReference type="EMBL" id="EPY16419.1"/>
    </source>
</evidence>
<evidence type="ECO:0000313" key="3">
    <source>
        <dbReference type="Proteomes" id="UP000015354"/>
    </source>
</evidence>
<accession>S9THN2</accession>
<feature type="compositionally biased region" description="Low complexity" evidence="1">
    <location>
        <begin position="303"/>
        <end position="320"/>
    </location>
</feature>
<feature type="compositionally biased region" description="Basic residues" evidence="1">
    <location>
        <begin position="635"/>
        <end position="645"/>
    </location>
</feature>
<feature type="region of interest" description="Disordered" evidence="1">
    <location>
        <begin position="303"/>
        <end position="347"/>
    </location>
</feature>
<organism evidence="2 3">
    <name type="scientific">Strigomonas culicis</name>
    <dbReference type="NCBI Taxonomy" id="28005"/>
    <lineage>
        <taxon>Eukaryota</taxon>
        <taxon>Discoba</taxon>
        <taxon>Euglenozoa</taxon>
        <taxon>Kinetoplastea</taxon>
        <taxon>Metakinetoplastina</taxon>
        <taxon>Trypanosomatida</taxon>
        <taxon>Trypanosomatidae</taxon>
        <taxon>Strigomonadinae</taxon>
        <taxon>Strigomonas</taxon>
    </lineage>
</organism>
<feature type="compositionally biased region" description="Pro residues" evidence="1">
    <location>
        <begin position="427"/>
        <end position="439"/>
    </location>
</feature>
<dbReference type="OrthoDB" id="10686622at2759"/>
<sequence length="793" mass="85244">MRSRSTSVNNNTSGGVYNGNNVSSTSLRPISLSTGAGAGAFPSAGGGLCLEQVSYSAVAFEHLPSIYLKQRTDNVRRAQEAAAAAARKSNRNRRHVNPFFDREFMATLVTSSEEGAALFAASFAAEFFLGLSSFYHHPLRALTSAIRATVHRLNYVLTAELVLRAPPVSAALAAAAGVAPLPVAGSTSSLSHRPNLHHCHFMSSTASVSTSKTTNSTLFPVNDTASTCGGGGGGRGGALTIRAPAIDLLLCYVRDNKLFYASTAFMAAKLFTTFQEKGGQRLIFDLDDDYSAEVFQQHYNAAGSSGSNDNAAATNSNPSSYLGASRRQGGGGGSSQNHNNMSQLDASIGGASSVGSASGTYEMPSIARACFDLAAFYNLFLGHFSRLTPPSFSKHHPPQRRVMDFDCLRDDTSFHMGPRSTEQLPLPDGPTPPPSPPPHGGIDSGNSGAFLNAIVNFPHAVVLANSNFWEALPACDVSDCLRLLLILYQEAATLAESKQEELLHLYNYLEQLQMQQQNGRSGDDGSAASRNESIYLFKKKMMKRFEKNKEIAMGYIRDYLQQYDSIPLFQMVKEPLPPCAAENPVRRTALKERLIGFFTDQVAYLAARDEQHVMTPHQIARQETETAAEAVLREKQKHKKKKNHSNHTPVQTHPPEGADRKPAAADAGAEGSAARPLFADYKCGLGDALSLFLQNEAVLRQPPPPSTHTQQSHKLTPEGDDTVLLDTSVDRGPGNESSSGHDLADGNITNILMTDIGKKNNMNNNPNSVLDSTDVGFSVVVLLIPVSPVTSRA</sequence>
<feature type="compositionally biased region" description="Low complexity" evidence="1">
    <location>
        <begin position="1"/>
        <end position="15"/>
    </location>
</feature>